<reference evidence="1 2" key="1">
    <citation type="journal article" date="2019" name="G3 (Bethesda)">
        <title>Sequencing of a Wild Apple (Malus baccata) Genome Unravels the Differences Between Cultivated and Wild Apple Species Regarding Disease Resistance and Cold Tolerance.</title>
        <authorList>
            <person name="Chen X."/>
        </authorList>
    </citation>
    <scope>NUCLEOTIDE SEQUENCE [LARGE SCALE GENOMIC DNA]</scope>
    <source>
        <strain evidence="2">cv. Shandingzi</strain>
        <tissue evidence="1">Leaves</tissue>
    </source>
</reference>
<accession>A0A540N043</accession>
<evidence type="ECO:0000313" key="2">
    <source>
        <dbReference type="Proteomes" id="UP000315295"/>
    </source>
</evidence>
<keyword evidence="2" id="KW-1185">Reference proteome</keyword>
<dbReference type="EMBL" id="VIEB01000140">
    <property type="protein sequence ID" value="TQE04412.1"/>
    <property type="molecule type" value="Genomic_DNA"/>
</dbReference>
<name>A0A540N043_MALBA</name>
<evidence type="ECO:0000313" key="1">
    <source>
        <dbReference type="EMBL" id="TQE04412.1"/>
    </source>
</evidence>
<proteinExistence type="predicted"/>
<comment type="caution">
    <text evidence="1">The sequence shown here is derived from an EMBL/GenBank/DDBJ whole genome shotgun (WGS) entry which is preliminary data.</text>
</comment>
<gene>
    <name evidence="1" type="ORF">C1H46_009932</name>
</gene>
<organism evidence="1 2">
    <name type="scientific">Malus baccata</name>
    <name type="common">Siberian crab apple</name>
    <name type="synonym">Pyrus baccata</name>
    <dbReference type="NCBI Taxonomy" id="106549"/>
    <lineage>
        <taxon>Eukaryota</taxon>
        <taxon>Viridiplantae</taxon>
        <taxon>Streptophyta</taxon>
        <taxon>Embryophyta</taxon>
        <taxon>Tracheophyta</taxon>
        <taxon>Spermatophyta</taxon>
        <taxon>Magnoliopsida</taxon>
        <taxon>eudicotyledons</taxon>
        <taxon>Gunneridae</taxon>
        <taxon>Pentapetalae</taxon>
        <taxon>rosids</taxon>
        <taxon>fabids</taxon>
        <taxon>Rosales</taxon>
        <taxon>Rosaceae</taxon>
        <taxon>Amygdaloideae</taxon>
        <taxon>Maleae</taxon>
        <taxon>Malus</taxon>
    </lineage>
</organism>
<dbReference type="Proteomes" id="UP000315295">
    <property type="component" value="Unassembled WGS sequence"/>
</dbReference>
<sequence>MADSGGPSSAKSHYRISDAELVRYKKSDMVNKFRGVVRVLVRDRCGVPDWDINKNDANVMKCIDVVFKYHFRELKFHIQPDTEQHRVAGLAED</sequence>
<protein>
    <submittedName>
        <fullName evidence="1">Uncharacterized protein</fullName>
    </submittedName>
</protein>
<dbReference type="AlphaFoldDB" id="A0A540N043"/>